<feature type="compositionally biased region" description="Basic and acidic residues" evidence="3">
    <location>
        <begin position="518"/>
        <end position="527"/>
    </location>
</feature>
<protein>
    <submittedName>
        <fullName evidence="6">Rap1 GTPase-activating protein 1-like isoform X13</fullName>
    </submittedName>
</protein>
<dbReference type="Gene3D" id="6.10.140.210">
    <property type="match status" value="1"/>
</dbReference>
<dbReference type="Proteomes" id="UP000694844">
    <property type="component" value="Chromosome 5"/>
</dbReference>
<sequence length="720" mass="81382">MPRKGKYEVEDYQYEYWNGLCCWKVQKKTCDTALSLKSYKKQNNMEGNLYCDNHIPVTTKPPLSPAKSRIPSSPDDHELHAFEMLINYQERSRIDDQRCDISSFIPKAPLTPTQIEQRKTMEQMEQILKDPAPYPMVYLPSNVGYWEESLDTSAPDPSCGLLQGTSEIYEDQGATAYRKYFLGQEHFDYYGQDPTLGPLVLSLKEEVTENEGETIRCVLRTKSTSQHKVLSYEQLDNIPNPVKVAKCFCEEITCEKLDPVLTTKGSQLIVQFDEHNRTNLYKFGVICQKFRQTKEEQLFGNKEHGDSMEEFLALIGERVPLKDFPGYRGGLDTMYGQTGSDSVFARYQGREIMFHVSTLLPFTDGDPQQLQRKRHIGNDIVAIVFQEENTPFVPNMIASHFLHAYIVVQPFTEDGKTKYKVAISARNDVPKFGPPLPSPAVFEKGPEFRDFILTKLINAETACYQAEQFAKLEERTRTALLEVLVQELARKTNELCGTSSPGPVSSKDSRNFMDNIKRALSKKEPRVTESSTRRSNGSASLTPVGEDQSASPRKSPSSNKKSGRHSLERRSVEKNQLANFQQLSPSNSESSFNSIEDFSNGPSLGQQNQEDSDTGMESMSSAGTPCNLKMSVSHSQSEDSCGCVFVPPDAEGLENMNRHVEYLSAEVHKLKKEKKSNKKELQALKDREAQFLLELNKAQQEIHKLRLNLIAGVGHYEATV</sequence>
<dbReference type="Pfam" id="PF02145">
    <property type="entry name" value="Rap_GAP"/>
    <property type="match status" value="1"/>
</dbReference>
<dbReference type="PANTHER" id="PTHR15711">
    <property type="entry name" value="RAP GTPASE-ACTIVATING PROTEIN"/>
    <property type="match status" value="1"/>
</dbReference>
<evidence type="ECO:0000259" key="4">
    <source>
        <dbReference type="PROSITE" id="PS50085"/>
    </source>
</evidence>
<accession>A0A8B8A482</accession>
<feature type="region of interest" description="Disordered" evidence="3">
    <location>
        <begin position="518"/>
        <end position="631"/>
    </location>
</feature>
<dbReference type="OrthoDB" id="2499658at2759"/>
<dbReference type="PROSITE" id="PS50085">
    <property type="entry name" value="RAPGAP"/>
    <property type="match status" value="1"/>
</dbReference>
<dbReference type="Pfam" id="PF21022">
    <property type="entry name" value="Rap-GAP_dimer"/>
    <property type="match status" value="1"/>
</dbReference>
<dbReference type="GO" id="GO:0051056">
    <property type="term" value="P:regulation of small GTPase mediated signal transduction"/>
    <property type="evidence" value="ECO:0007669"/>
    <property type="project" value="InterPro"/>
</dbReference>
<feature type="coiled-coil region" evidence="2">
    <location>
        <begin position="653"/>
        <end position="708"/>
    </location>
</feature>
<dbReference type="RefSeq" id="XP_022286272.1">
    <property type="nucleotide sequence ID" value="XM_022430564.1"/>
</dbReference>
<gene>
    <name evidence="6" type="primary">LOC111099157</name>
</gene>
<evidence type="ECO:0000313" key="6">
    <source>
        <dbReference type="RefSeq" id="XP_022286272.1"/>
    </source>
</evidence>
<dbReference type="InterPro" id="IPR050989">
    <property type="entry name" value="Rap1_Ran_GAP"/>
</dbReference>
<dbReference type="AlphaFoldDB" id="A0A8B8A482"/>
<feature type="compositionally biased region" description="Low complexity" evidence="3">
    <location>
        <begin position="584"/>
        <end position="600"/>
    </location>
</feature>
<evidence type="ECO:0000313" key="5">
    <source>
        <dbReference type="Proteomes" id="UP000694844"/>
    </source>
</evidence>
<evidence type="ECO:0000256" key="2">
    <source>
        <dbReference type="SAM" id="Coils"/>
    </source>
</evidence>
<feature type="compositionally biased region" description="Polar residues" evidence="3">
    <location>
        <begin position="528"/>
        <end position="541"/>
    </location>
</feature>
<dbReference type="GO" id="GO:0005096">
    <property type="term" value="F:GTPase activator activity"/>
    <property type="evidence" value="ECO:0007669"/>
    <property type="project" value="UniProtKB-KW"/>
</dbReference>
<feature type="domain" description="Rap-GAP" evidence="4">
    <location>
        <begin position="269"/>
        <end position="484"/>
    </location>
</feature>
<dbReference type="PROSITE" id="PS50877">
    <property type="entry name" value="GOLOCO"/>
    <property type="match status" value="1"/>
</dbReference>
<dbReference type="Gene3D" id="3.40.50.11210">
    <property type="entry name" value="Rap/Ran-GAP"/>
    <property type="match status" value="1"/>
</dbReference>
<evidence type="ECO:0000256" key="1">
    <source>
        <dbReference type="ARBA" id="ARBA00022468"/>
    </source>
</evidence>
<dbReference type="GeneID" id="111099157"/>
<feature type="compositionally biased region" description="Polar residues" evidence="3">
    <location>
        <begin position="574"/>
        <end position="583"/>
    </location>
</feature>
<proteinExistence type="predicted"/>
<dbReference type="InterPro" id="IPR000331">
    <property type="entry name" value="Rap/Ran_GAP_dom"/>
</dbReference>
<name>A0A8B8A482_CRAVI</name>
<evidence type="ECO:0000256" key="3">
    <source>
        <dbReference type="SAM" id="MobiDB-lite"/>
    </source>
</evidence>
<dbReference type="InterPro" id="IPR003109">
    <property type="entry name" value="GoLoco_motif"/>
</dbReference>
<feature type="compositionally biased region" description="Low complexity" evidence="3">
    <location>
        <begin position="549"/>
        <end position="560"/>
    </location>
</feature>
<dbReference type="PANTHER" id="PTHR15711:SF32">
    <property type="entry name" value="RAP GTPASE ACTIVATING PROTEIN 1, ISOFORM H"/>
    <property type="match status" value="1"/>
</dbReference>
<feature type="compositionally biased region" description="Polar residues" evidence="3">
    <location>
        <begin position="601"/>
        <end position="631"/>
    </location>
</feature>
<reference evidence="6" key="1">
    <citation type="submission" date="2025-08" db="UniProtKB">
        <authorList>
            <consortium name="RefSeq"/>
        </authorList>
    </citation>
    <scope>IDENTIFICATION</scope>
    <source>
        <tissue evidence="6">Whole sample</tissue>
    </source>
</reference>
<dbReference type="GO" id="GO:0005737">
    <property type="term" value="C:cytoplasm"/>
    <property type="evidence" value="ECO:0007669"/>
    <property type="project" value="TreeGrafter"/>
</dbReference>
<dbReference type="InterPro" id="IPR035974">
    <property type="entry name" value="Rap/Ran-GAP_sf"/>
</dbReference>
<keyword evidence="5" id="KW-1185">Reference proteome</keyword>
<organism evidence="5 6">
    <name type="scientific">Crassostrea virginica</name>
    <name type="common">Eastern oyster</name>
    <dbReference type="NCBI Taxonomy" id="6565"/>
    <lineage>
        <taxon>Eukaryota</taxon>
        <taxon>Metazoa</taxon>
        <taxon>Spiralia</taxon>
        <taxon>Lophotrochozoa</taxon>
        <taxon>Mollusca</taxon>
        <taxon>Bivalvia</taxon>
        <taxon>Autobranchia</taxon>
        <taxon>Pteriomorphia</taxon>
        <taxon>Ostreida</taxon>
        <taxon>Ostreoidea</taxon>
        <taxon>Ostreidae</taxon>
        <taxon>Crassostrea</taxon>
    </lineage>
</organism>
<dbReference type="SUPFAM" id="SSF111347">
    <property type="entry name" value="Rap/Ran-GAP"/>
    <property type="match status" value="1"/>
</dbReference>
<keyword evidence="1" id="KW-0343">GTPase activation</keyword>
<keyword evidence="2" id="KW-0175">Coiled coil</keyword>